<organism evidence="1 2">
    <name type="scientific">Agromyces tropicus</name>
    <dbReference type="NCBI Taxonomy" id="555371"/>
    <lineage>
        <taxon>Bacteria</taxon>
        <taxon>Bacillati</taxon>
        <taxon>Actinomycetota</taxon>
        <taxon>Actinomycetes</taxon>
        <taxon>Micrococcales</taxon>
        <taxon>Microbacteriaceae</taxon>
        <taxon>Agromyces</taxon>
    </lineage>
</organism>
<protein>
    <submittedName>
        <fullName evidence="1">Uncharacterized protein</fullName>
    </submittedName>
</protein>
<evidence type="ECO:0000313" key="2">
    <source>
        <dbReference type="Proteomes" id="UP001501196"/>
    </source>
</evidence>
<comment type="caution">
    <text evidence="1">The sequence shown here is derived from an EMBL/GenBank/DDBJ whole genome shotgun (WGS) entry which is preliminary data.</text>
</comment>
<dbReference type="EMBL" id="BAAAPW010000001">
    <property type="protein sequence ID" value="GAA2027637.1"/>
    <property type="molecule type" value="Genomic_DNA"/>
</dbReference>
<name>A0ABN2U3G0_9MICO</name>
<reference evidence="1 2" key="1">
    <citation type="journal article" date="2019" name="Int. J. Syst. Evol. Microbiol.">
        <title>The Global Catalogue of Microorganisms (GCM) 10K type strain sequencing project: providing services to taxonomists for standard genome sequencing and annotation.</title>
        <authorList>
            <consortium name="The Broad Institute Genomics Platform"/>
            <consortium name="The Broad Institute Genome Sequencing Center for Infectious Disease"/>
            <person name="Wu L."/>
            <person name="Ma J."/>
        </authorList>
    </citation>
    <scope>NUCLEOTIDE SEQUENCE [LARGE SCALE GENOMIC DNA]</scope>
    <source>
        <strain evidence="1 2">JCM 15672</strain>
    </source>
</reference>
<evidence type="ECO:0000313" key="1">
    <source>
        <dbReference type="EMBL" id="GAA2027637.1"/>
    </source>
</evidence>
<keyword evidence="2" id="KW-1185">Reference proteome</keyword>
<dbReference type="Proteomes" id="UP001501196">
    <property type="component" value="Unassembled WGS sequence"/>
</dbReference>
<accession>A0ABN2U3G0</accession>
<sequence>MAARMRPMARPRHTRSIEEAMAMSEMGPIILKADTWRTLETVWGKVPSIRHVFRFPSGVKLRVRYGAGWFSVSRQKKTTDGVNDKTLSVSGWVGRARFQAKASKEVQLVWTRFP</sequence>
<gene>
    <name evidence="1" type="ORF">GCM10009819_08860</name>
</gene>
<proteinExistence type="predicted"/>